<evidence type="ECO:0000256" key="1">
    <source>
        <dbReference type="SAM" id="MobiDB-lite"/>
    </source>
</evidence>
<proteinExistence type="predicted"/>
<evidence type="ECO:0000313" key="3">
    <source>
        <dbReference type="Proteomes" id="UP000324222"/>
    </source>
</evidence>
<protein>
    <submittedName>
        <fullName evidence="2">Uncharacterized protein</fullName>
    </submittedName>
</protein>
<name>A0A5B7EA42_PORTR</name>
<keyword evidence="3" id="KW-1185">Reference proteome</keyword>
<evidence type="ECO:0000313" key="2">
    <source>
        <dbReference type="EMBL" id="MPC30991.1"/>
    </source>
</evidence>
<organism evidence="2 3">
    <name type="scientific">Portunus trituberculatus</name>
    <name type="common">Swimming crab</name>
    <name type="synonym">Neptunus trituberculatus</name>
    <dbReference type="NCBI Taxonomy" id="210409"/>
    <lineage>
        <taxon>Eukaryota</taxon>
        <taxon>Metazoa</taxon>
        <taxon>Ecdysozoa</taxon>
        <taxon>Arthropoda</taxon>
        <taxon>Crustacea</taxon>
        <taxon>Multicrustacea</taxon>
        <taxon>Malacostraca</taxon>
        <taxon>Eumalacostraca</taxon>
        <taxon>Eucarida</taxon>
        <taxon>Decapoda</taxon>
        <taxon>Pleocyemata</taxon>
        <taxon>Brachyura</taxon>
        <taxon>Eubrachyura</taxon>
        <taxon>Portunoidea</taxon>
        <taxon>Portunidae</taxon>
        <taxon>Portuninae</taxon>
        <taxon>Portunus</taxon>
    </lineage>
</organism>
<dbReference type="AlphaFoldDB" id="A0A5B7EA42"/>
<sequence>MSEAPPSPRAPHLVYPTRCASLPSHPTATNTPLAKKCAAAMGAQESPRKIQRRGTITEVTDDHSH</sequence>
<gene>
    <name evidence="2" type="ORF">E2C01_024264</name>
</gene>
<dbReference type="EMBL" id="VSRR010002347">
    <property type="protein sequence ID" value="MPC30991.1"/>
    <property type="molecule type" value="Genomic_DNA"/>
</dbReference>
<accession>A0A5B7EA42</accession>
<dbReference type="Proteomes" id="UP000324222">
    <property type="component" value="Unassembled WGS sequence"/>
</dbReference>
<comment type="caution">
    <text evidence="2">The sequence shown here is derived from an EMBL/GenBank/DDBJ whole genome shotgun (WGS) entry which is preliminary data.</text>
</comment>
<feature type="region of interest" description="Disordered" evidence="1">
    <location>
        <begin position="41"/>
        <end position="65"/>
    </location>
</feature>
<reference evidence="2 3" key="1">
    <citation type="submission" date="2019-05" db="EMBL/GenBank/DDBJ databases">
        <title>Another draft genome of Portunus trituberculatus and its Hox gene families provides insights of decapod evolution.</title>
        <authorList>
            <person name="Jeong J.-H."/>
            <person name="Song I."/>
            <person name="Kim S."/>
            <person name="Choi T."/>
            <person name="Kim D."/>
            <person name="Ryu S."/>
            <person name="Kim W."/>
        </authorList>
    </citation>
    <scope>NUCLEOTIDE SEQUENCE [LARGE SCALE GENOMIC DNA]</scope>
    <source>
        <tissue evidence="2">Muscle</tissue>
    </source>
</reference>